<protein>
    <recommendedName>
        <fullName evidence="8">Major facilitator superfamily (MFS) profile domain-containing protein</fullName>
    </recommendedName>
</protein>
<dbReference type="Proteomes" id="UP000751190">
    <property type="component" value="Unassembled WGS sequence"/>
</dbReference>
<dbReference type="GO" id="GO:0022857">
    <property type="term" value="F:transmembrane transporter activity"/>
    <property type="evidence" value="ECO:0007669"/>
    <property type="project" value="InterPro"/>
</dbReference>
<feature type="transmembrane region" description="Helical" evidence="5">
    <location>
        <begin position="285"/>
        <end position="311"/>
    </location>
</feature>
<evidence type="ECO:0000313" key="7">
    <source>
        <dbReference type="Proteomes" id="UP000751190"/>
    </source>
</evidence>
<proteinExistence type="predicted"/>
<keyword evidence="4 5" id="KW-0472">Membrane</keyword>
<feature type="transmembrane region" description="Helical" evidence="5">
    <location>
        <begin position="96"/>
        <end position="119"/>
    </location>
</feature>
<dbReference type="Gene3D" id="1.20.1250.20">
    <property type="entry name" value="MFS general substrate transporter like domains"/>
    <property type="match status" value="1"/>
</dbReference>
<dbReference type="OrthoDB" id="194139at2759"/>
<feature type="transmembrane region" description="Helical" evidence="5">
    <location>
        <begin position="372"/>
        <end position="396"/>
    </location>
</feature>
<evidence type="ECO:0000313" key="6">
    <source>
        <dbReference type="EMBL" id="KAG8463785.1"/>
    </source>
</evidence>
<feature type="transmembrane region" description="Helical" evidence="5">
    <location>
        <begin position="317"/>
        <end position="335"/>
    </location>
</feature>
<sequence length="521" mass="54787">MASVASTAPAAEPTAPRTHTLEWADVWRLRGMLSIGILEACVMSVLAHIYLPYARSIQRCDVRPDAATLLDVHASSWSGSRECADRDYVTREAQSLVNLGQGITLGLCCVVLPTYGVLADRIGRWRVIAIYFAGISMLCVANALFPSNAVFLVSRSLSGALGDPHPIAHAQIADVCAPDVRSSCFALILVVKMLVGSTAGLLANYAIVGRHVYDYTLVWLGLALGAAALFAGCFAFPETHPRLASLAAKGAREADEPAEPAPAAHAGLGLAEALRVVSQPVLRHVIIVSCLCVSGLSAWSVVGGWLIIVYGWPQERFGYVSLALLPAMVVALALGPRLQRLMGVGRYLAIATAMMLGSLLCLDLAFMHSAFFYAALLLVSFAFSSAPAFMAATTLIVSEEDQGKTQGAVSATFHGVSAGALSLYGALFKAQALLPGRVVSLCFWVGSAFVALGVAYGSATRTWHDLSEAGKSASASGELRALSNRTALLEGAPASSMSLIDEVSLRVRALSRAEAGHVELS</sequence>
<evidence type="ECO:0008006" key="8">
    <source>
        <dbReference type="Google" id="ProtNLM"/>
    </source>
</evidence>
<gene>
    <name evidence="6" type="ORF">KFE25_004058</name>
</gene>
<evidence type="ECO:0000256" key="3">
    <source>
        <dbReference type="ARBA" id="ARBA00022989"/>
    </source>
</evidence>
<reference evidence="6" key="1">
    <citation type="submission" date="2021-05" db="EMBL/GenBank/DDBJ databases">
        <title>The genome of the haptophyte Pavlova lutheri (Diacronema luteri, Pavlovales) - a model for lipid biosynthesis in eukaryotic algae.</title>
        <authorList>
            <person name="Hulatt C.J."/>
            <person name="Posewitz M.C."/>
        </authorList>
    </citation>
    <scope>NUCLEOTIDE SEQUENCE</scope>
    <source>
        <strain evidence="6">NIVA-4/92</strain>
    </source>
</reference>
<accession>A0A8J5XIC9</accession>
<feature type="transmembrane region" description="Helical" evidence="5">
    <location>
        <begin position="125"/>
        <end position="145"/>
    </location>
</feature>
<keyword evidence="2 5" id="KW-0812">Transmembrane</keyword>
<dbReference type="EMBL" id="JAGTXO010000015">
    <property type="protein sequence ID" value="KAG8463785.1"/>
    <property type="molecule type" value="Genomic_DNA"/>
</dbReference>
<organism evidence="6 7">
    <name type="scientific">Diacronema lutheri</name>
    <name type="common">Unicellular marine alga</name>
    <name type="synonym">Monochrysis lutheri</name>
    <dbReference type="NCBI Taxonomy" id="2081491"/>
    <lineage>
        <taxon>Eukaryota</taxon>
        <taxon>Haptista</taxon>
        <taxon>Haptophyta</taxon>
        <taxon>Pavlovophyceae</taxon>
        <taxon>Pavlovales</taxon>
        <taxon>Pavlovaceae</taxon>
        <taxon>Diacronema</taxon>
    </lineage>
</organism>
<name>A0A8J5XIC9_DIALT</name>
<comment type="caution">
    <text evidence="6">The sequence shown here is derived from an EMBL/GenBank/DDBJ whole genome shotgun (WGS) entry which is preliminary data.</text>
</comment>
<feature type="transmembrane region" description="Helical" evidence="5">
    <location>
        <begin position="217"/>
        <end position="236"/>
    </location>
</feature>
<dbReference type="CDD" id="cd06174">
    <property type="entry name" value="MFS"/>
    <property type="match status" value="1"/>
</dbReference>
<evidence type="ECO:0000256" key="4">
    <source>
        <dbReference type="ARBA" id="ARBA00023136"/>
    </source>
</evidence>
<dbReference type="OMA" id="RECADRD"/>
<feature type="transmembrane region" description="Helical" evidence="5">
    <location>
        <begin position="347"/>
        <end position="366"/>
    </location>
</feature>
<dbReference type="PANTHER" id="PTHR23507">
    <property type="entry name" value="ZGC:174356"/>
    <property type="match status" value="1"/>
</dbReference>
<feature type="transmembrane region" description="Helical" evidence="5">
    <location>
        <begin position="31"/>
        <end position="51"/>
    </location>
</feature>
<feature type="transmembrane region" description="Helical" evidence="5">
    <location>
        <begin position="184"/>
        <end position="205"/>
    </location>
</feature>
<dbReference type="InterPro" id="IPR036259">
    <property type="entry name" value="MFS_trans_sf"/>
</dbReference>
<dbReference type="Pfam" id="PF07690">
    <property type="entry name" value="MFS_1"/>
    <property type="match status" value="1"/>
</dbReference>
<feature type="transmembrane region" description="Helical" evidence="5">
    <location>
        <begin position="438"/>
        <end position="457"/>
    </location>
</feature>
<dbReference type="InterPro" id="IPR011701">
    <property type="entry name" value="MFS"/>
</dbReference>
<evidence type="ECO:0000256" key="2">
    <source>
        <dbReference type="ARBA" id="ARBA00022692"/>
    </source>
</evidence>
<dbReference type="GO" id="GO:0016020">
    <property type="term" value="C:membrane"/>
    <property type="evidence" value="ECO:0007669"/>
    <property type="project" value="UniProtKB-SubCell"/>
</dbReference>
<feature type="transmembrane region" description="Helical" evidence="5">
    <location>
        <begin position="408"/>
        <end position="426"/>
    </location>
</feature>
<evidence type="ECO:0000256" key="5">
    <source>
        <dbReference type="SAM" id="Phobius"/>
    </source>
</evidence>
<comment type="subcellular location">
    <subcellularLocation>
        <location evidence="1">Membrane</location>
        <topology evidence="1">Multi-pass membrane protein</topology>
    </subcellularLocation>
</comment>
<keyword evidence="7" id="KW-1185">Reference proteome</keyword>
<keyword evidence="3 5" id="KW-1133">Transmembrane helix</keyword>
<dbReference type="SUPFAM" id="SSF103473">
    <property type="entry name" value="MFS general substrate transporter"/>
    <property type="match status" value="1"/>
</dbReference>
<dbReference type="AlphaFoldDB" id="A0A8J5XIC9"/>
<evidence type="ECO:0000256" key="1">
    <source>
        <dbReference type="ARBA" id="ARBA00004141"/>
    </source>
</evidence>
<dbReference type="PANTHER" id="PTHR23507:SF1">
    <property type="entry name" value="FI18259P1-RELATED"/>
    <property type="match status" value="1"/>
</dbReference>